<accession>A0A8H3I160</accession>
<dbReference type="Proteomes" id="UP000663827">
    <property type="component" value="Unassembled WGS sequence"/>
</dbReference>
<feature type="compositionally biased region" description="Basic and acidic residues" evidence="1">
    <location>
        <begin position="29"/>
        <end position="39"/>
    </location>
</feature>
<evidence type="ECO:0000313" key="3">
    <source>
        <dbReference type="Proteomes" id="UP000663827"/>
    </source>
</evidence>
<evidence type="ECO:0000313" key="2">
    <source>
        <dbReference type="EMBL" id="CAE7152940.1"/>
    </source>
</evidence>
<organism evidence="2 3">
    <name type="scientific">Rhizoctonia solani</name>
    <dbReference type="NCBI Taxonomy" id="456999"/>
    <lineage>
        <taxon>Eukaryota</taxon>
        <taxon>Fungi</taxon>
        <taxon>Dikarya</taxon>
        <taxon>Basidiomycota</taxon>
        <taxon>Agaricomycotina</taxon>
        <taxon>Agaricomycetes</taxon>
        <taxon>Cantharellales</taxon>
        <taxon>Ceratobasidiaceae</taxon>
        <taxon>Rhizoctonia</taxon>
    </lineage>
</organism>
<reference evidence="2" key="1">
    <citation type="submission" date="2021-01" db="EMBL/GenBank/DDBJ databases">
        <authorList>
            <person name="Kaushik A."/>
        </authorList>
    </citation>
    <scope>NUCLEOTIDE SEQUENCE</scope>
    <source>
        <strain evidence="2">AG5</strain>
    </source>
</reference>
<protein>
    <submittedName>
        <fullName evidence="2">Uncharacterized protein</fullName>
    </submittedName>
</protein>
<sequence length="131" mass="14305">MSCGTGAGVTGPSEAAKRIESSGTSGQMPEREKRSKDDTMISGVNTDAEPSPKDLNILGYSHLMHFRKLGKTEDLNKAVECFSQAVALTPDGDPEMPRRIVNMGLSYTDRFRRMGQLNDLEKPPTDAKPSF</sequence>
<proteinExistence type="predicted"/>
<comment type="caution">
    <text evidence="2">The sequence shown here is derived from an EMBL/GenBank/DDBJ whole genome shotgun (WGS) entry which is preliminary data.</text>
</comment>
<gene>
    <name evidence="2" type="ORF">RDB_LOCUS90446</name>
</gene>
<dbReference type="EMBL" id="CAJNJQ010001863">
    <property type="protein sequence ID" value="CAE7152940.1"/>
    <property type="molecule type" value="Genomic_DNA"/>
</dbReference>
<name>A0A8H3I160_9AGAM</name>
<feature type="region of interest" description="Disordered" evidence="1">
    <location>
        <begin position="1"/>
        <end position="54"/>
    </location>
</feature>
<evidence type="ECO:0000256" key="1">
    <source>
        <dbReference type="SAM" id="MobiDB-lite"/>
    </source>
</evidence>
<dbReference type="AlphaFoldDB" id="A0A8H3I160"/>